<accession>A0A5E4R640</accession>
<proteinExistence type="predicted"/>
<dbReference type="EMBL" id="FZQP02006893">
    <property type="protein sequence ID" value="VVD04790.1"/>
    <property type="molecule type" value="Genomic_DNA"/>
</dbReference>
<dbReference type="AlphaFoldDB" id="A0A5E4R640"/>
<keyword evidence="2" id="KW-1185">Reference proteome</keyword>
<evidence type="ECO:0000313" key="1">
    <source>
        <dbReference type="EMBL" id="VVD04790.1"/>
    </source>
</evidence>
<gene>
    <name evidence="1" type="ORF">LSINAPIS_LOCUS14474</name>
</gene>
<reference evidence="1 2" key="1">
    <citation type="submission" date="2017-07" db="EMBL/GenBank/DDBJ databases">
        <authorList>
            <person name="Talla V."/>
            <person name="Backstrom N."/>
        </authorList>
    </citation>
    <scope>NUCLEOTIDE SEQUENCE [LARGE SCALE GENOMIC DNA]</scope>
</reference>
<name>A0A5E4R640_9NEOP</name>
<evidence type="ECO:0000313" key="2">
    <source>
        <dbReference type="Proteomes" id="UP000324832"/>
    </source>
</evidence>
<dbReference type="Proteomes" id="UP000324832">
    <property type="component" value="Unassembled WGS sequence"/>
</dbReference>
<sequence>MNLKILTDLSQNRTENVTAIANTLKTKSTIPALELVKLKNALLQDHSNIEVVLNVHGALRGLVITLSINVLRLDVYVTLLLEILKLVIVL</sequence>
<protein>
    <submittedName>
        <fullName evidence="1">Uncharacterized protein</fullName>
    </submittedName>
</protein>
<organism evidence="1 2">
    <name type="scientific">Leptidea sinapis</name>
    <dbReference type="NCBI Taxonomy" id="189913"/>
    <lineage>
        <taxon>Eukaryota</taxon>
        <taxon>Metazoa</taxon>
        <taxon>Ecdysozoa</taxon>
        <taxon>Arthropoda</taxon>
        <taxon>Hexapoda</taxon>
        <taxon>Insecta</taxon>
        <taxon>Pterygota</taxon>
        <taxon>Neoptera</taxon>
        <taxon>Endopterygota</taxon>
        <taxon>Lepidoptera</taxon>
        <taxon>Glossata</taxon>
        <taxon>Ditrysia</taxon>
        <taxon>Papilionoidea</taxon>
        <taxon>Pieridae</taxon>
        <taxon>Dismorphiinae</taxon>
        <taxon>Leptidea</taxon>
    </lineage>
</organism>